<gene>
    <name evidence="5" type="ORF">IV88_GL000884</name>
</gene>
<dbReference type="InterPro" id="IPR016181">
    <property type="entry name" value="Acyl_CoA_acyltransferase"/>
</dbReference>
<sequence>MTLKEQILLFQHLETERLILRPVNLDDVNDMFEYMSDPEVAHFVTFDVHKDVEECRDSVLGYFMANPTGKWAIEDKHLHKMIGTIDMRIDESTKSAEIGYVLNRSFWGQGIMPEAARELLQVGFDELGLNRIFATYNAKNTKSGRVMQKIGMQKEGVLRQGAVIKGELIDKVYYSILKSEYHSN</sequence>
<comment type="similarity">
    <text evidence="3">Belongs to the acetyltransferase family. RimJ subfamily.</text>
</comment>
<accession>A0A0R2NGG1</accession>
<evidence type="ECO:0000256" key="2">
    <source>
        <dbReference type="ARBA" id="ARBA00023315"/>
    </source>
</evidence>
<dbReference type="InterPro" id="IPR000182">
    <property type="entry name" value="GNAT_dom"/>
</dbReference>
<evidence type="ECO:0000313" key="5">
    <source>
        <dbReference type="EMBL" id="KRO23675.1"/>
    </source>
</evidence>
<dbReference type="Pfam" id="PF13302">
    <property type="entry name" value="Acetyltransf_3"/>
    <property type="match status" value="1"/>
</dbReference>
<dbReference type="PANTHER" id="PTHR43792">
    <property type="entry name" value="GNAT FAMILY, PUTATIVE (AFU_ORTHOLOGUE AFUA_3G00765)-RELATED-RELATED"/>
    <property type="match status" value="1"/>
</dbReference>
<dbReference type="PATRIC" id="fig|480391.4.peg.897"/>
<keyword evidence="2" id="KW-0012">Acyltransferase</keyword>
<dbReference type="EMBL" id="JQCQ01000028">
    <property type="protein sequence ID" value="KRO23675.1"/>
    <property type="molecule type" value="Genomic_DNA"/>
</dbReference>
<dbReference type="RefSeq" id="WP_057800072.1">
    <property type="nucleotide sequence ID" value="NZ_BJZZ01000027.1"/>
</dbReference>
<evidence type="ECO:0000313" key="6">
    <source>
        <dbReference type="Proteomes" id="UP000051249"/>
    </source>
</evidence>
<dbReference type="InterPro" id="IPR051531">
    <property type="entry name" value="N-acetyltransferase"/>
</dbReference>
<dbReference type="PROSITE" id="PS51186">
    <property type="entry name" value="GNAT"/>
    <property type="match status" value="1"/>
</dbReference>
<keyword evidence="1 5" id="KW-0808">Transferase</keyword>
<evidence type="ECO:0000259" key="4">
    <source>
        <dbReference type="PROSITE" id="PS51186"/>
    </source>
</evidence>
<organism evidence="5 6">
    <name type="scientific">Pediococcus argentinicus</name>
    <dbReference type="NCBI Taxonomy" id="480391"/>
    <lineage>
        <taxon>Bacteria</taxon>
        <taxon>Bacillati</taxon>
        <taxon>Bacillota</taxon>
        <taxon>Bacilli</taxon>
        <taxon>Lactobacillales</taxon>
        <taxon>Lactobacillaceae</taxon>
        <taxon>Pediococcus</taxon>
    </lineage>
</organism>
<evidence type="ECO:0000256" key="1">
    <source>
        <dbReference type="ARBA" id="ARBA00022679"/>
    </source>
</evidence>
<dbReference type="Proteomes" id="UP000051249">
    <property type="component" value="Unassembled WGS sequence"/>
</dbReference>
<name>A0A0R2NGG1_9LACO</name>
<evidence type="ECO:0000256" key="3">
    <source>
        <dbReference type="ARBA" id="ARBA00038502"/>
    </source>
</evidence>
<keyword evidence="6" id="KW-1185">Reference proteome</keyword>
<comment type="caution">
    <text evidence="5">The sequence shown here is derived from an EMBL/GenBank/DDBJ whole genome shotgun (WGS) entry which is preliminary data.</text>
</comment>
<feature type="domain" description="N-acetyltransferase" evidence="4">
    <location>
        <begin position="18"/>
        <end position="179"/>
    </location>
</feature>
<dbReference type="PANTHER" id="PTHR43792:SF8">
    <property type="entry name" value="[RIBOSOMAL PROTEIN US5]-ALANINE N-ACETYLTRANSFERASE"/>
    <property type="match status" value="1"/>
</dbReference>
<dbReference type="OrthoDB" id="9798081at2"/>
<dbReference type="GO" id="GO:0008999">
    <property type="term" value="F:protein-N-terminal-alanine acetyltransferase activity"/>
    <property type="evidence" value="ECO:0007669"/>
    <property type="project" value="TreeGrafter"/>
</dbReference>
<dbReference type="AlphaFoldDB" id="A0A0R2NGG1"/>
<reference evidence="5 6" key="1">
    <citation type="journal article" date="2015" name="Genome Announc.">
        <title>Expanding the biotechnology potential of lactobacilli through comparative genomics of 213 strains and associated genera.</title>
        <authorList>
            <person name="Sun Z."/>
            <person name="Harris H.M."/>
            <person name="McCann A."/>
            <person name="Guo C."/>
            <person name="Argimon S."/>
            <person name="Zhang W."/>
            <person name="Yang X."/>
            <person name="Jeffery I.B."/>
            <person name="Cooney J.C."/>
            <person name="Kagawa T.F."/>
            <person name="Liu W."/>
            <person name="Song Y."/>
            <person name="Salvetti E."/>
            <person name="Wrobel A."/>
            <person name="Rasinkangas P."/>
            <person name="Parkhill J."/>
            <person name="Rea M.C."/>
            <person name="O'Sullivan O."/>
            <person name="Ritari J."/>
            <person name="Douillard F.P."/>
            <person name="Paul Ross R."/>
            <person name="Yang R."/>
            <person name="Briner A.E."/>
            <person name="Felis G.E."/>
            <person name="de Vos W.M."/>
            <person name="Barrangou R."/>
            <person name="Klaenhammer T.R."/>
            <person name="Caufield P.W."/>
            <person name="Cui Y."/>
            <person name="Zhang H."/>
            <person name="O'Toole P.W."/>
        </authorList>
    </citation>
    <scope>NUCLEOTIDE SEQUENCE [LARGE SCALE GENOMIC DNA]</scope>
    <source>
        <strain evidence="5 6">DSM 23026</strain>
    </source>
</reference>
<dbReference type="GO" id="GO:0005737">
    <property type="term" value="C:cytoplasm"/>
    <property type="evidence" value="ECO:0007669"/>
    <property type="project" value="TreeGrafter"/>
</dbReference>
<protein>
    <submittedName>
        <fullName evidence="5">Acetyltransferase, GNAT family protein</fullName>
    </submittedName>
</protein>
<dbReference type="SUPFAM" id="SSF55729">
    <property type="entry name" value="Acyl-CoA N-acyltransferases (Nat)"/>
    <property type="match status" value="1"/>
</dbReference>
<dbReference type="Gene3D" id="3.40.630.30">
    <property type="match status" value="1"/>
</dbReference>
<proteinExistence type="inferred from homology"/>